<name>A0AAV0VG01_9HEMI</name>
<accession>A0AAV0VG01</accession>
<dbReference type="Proteomes" id="UP001160148">
    <property type="component" value="Unassembled WGS sequence"/>
</dbReference>
<dbReference type="EMBL" id="CARXXK010000001">
    <property type="protein sequence ID" value="CAI6343131.1"/>
    <property type="molecule type" value="Genomic_DNA"/>
</dbReference>
<keyword evidence="2" id="KW-1185">Reference proteome</keyword>
<comment type="caution">
    <text evidence="1">The sequence shown here is derived from an EMBL/GenBank/DDBJ whole genome shotgun (WGS) entry which is preliminary data.</text>
</comment>
<reference evidence="1 2" key="1">
    <citation type="submission" date="2023-01" db="EMBL/GenBank/DDBJ databases">
        <authorList>
            <person name="Whitehead M."/>
        </authorList>
    </citation>
    <scope>NUCLEOTIDE SEQUENCE [LARGE SCALE GENOMIC DNA]</scope>
</reference>
<protein>
    <submittedName>
        <fullName evidence="1">Uncharacterized protein</fullName>
    </submittedName>
</protein>
<proteinExistence type="predicted"/>
<sequence length="85" mass="9263">MALETPGGFRMANSKPTARLSYPNSANLCWFCIPGHANLATCCPFFNLHMEVTLISLTATSTSVSPLLDNRKALFSASRMSSMVY</sequence>
<gene>
    <name evidence="1" type="ORF">MEUPH1_LOCUS439</name>
</gene>
<evidence type="ECO:0000313" key="2">
    <source>
        <dbReference type="Proteomes" id="UP001160148"/>
    </source>
</evidence>
<dbReference type="AlphaFoldDB" id="A0AAV0VG01"/>
<organism evidence="1 2">
    <name type="scientific">Macrosiphum euphorbiae</name>
    <name type="common">potato aphid</name>
    <dbReference type="NCBI Taxonomy" id="13131"/>
    <lineage>
        <taxon>Eukaryota</taxon>
        <taxon>Metazoa</taxon>
        <taxon>Ecdysozoa</taxon>
        <taxon>Arthropoda</taxon>
        <taxon>Hexapoda</taxon>
        <taxon>Insecta</taxon>
        <taxon>Pterygota</taxon>
        <taxon>Neoptera</taxon>
        <taxon>Paraneoptera</taxon>
        <taxon>Hemiptera</taxon>
        <taxon>Sternorrhyncha</taxon>
        <taxon>Aphidomorpha</taxon>
        <taxon>Aphidoidea</taxon>
        <taxon>Aphididae</taxon>
        <taxon>Macrosiphini</taxon>
        <taxon>Macrosiphum</taxon>
    </lineage>
</organism>
<evidence type="ECO:0000313" key="1">
    <source>
        <dbReference type="EMBL" id="CAI6343131.1"/>
    </source>
</evidence>